<organism evidence="1 2">
    <name type="scientific">Glutamicibacter mishrai</name>
    <dbReference type="NCBI Taxonomy" id="1775880"/>
    <lineage>
        <taxon>Bacteria</taxon>
        <taxon>Bacillati</taxon>
        <taxon>Actinomycetota</taxon>
        <taxon>Actinomycetes</taxon>
        <taxon>Micrococcales</taxon>
        <taxon>Micrococcaceae</taxon>
        <taxon>Glutamicibacter</taxon>
    </lineage>
</organism>
<dbReference type="RefSeq" id="WP_172511903.1">
    <property type="nucleotide sequence ID" value="NZ_CP032549.1"/>
</dbReference>
<dbReference type="AlphaFoldDB" id="A0A6H0SIZ9"/>
<dbReference type="Proteomes" id="UP000502331">
    <property type="component" value="Chromosome"/>
</dbReference>
<proteinExistence type="predicted"/>
<accession>A0A6H0SIZ9</accession>
<keyword evidence="2" id="KW-1185">Reference proteome</keyword>
<evidence type="ECO:0000313" key="1">
    <source>
        <dbReference type="EMBL" id="QIV87150.1"/>
    </source>
</evidence>
<evidence type="ECO:0000313" key="2">
    <source>
        <dbReference type="Proteomes" id="UP000502331"/>
    </source>
</evidence>
<gene>
    <name evidence="1" type="ORF">D3791_08415</name>
</gene>
<protein>
    <submittedName>
        <fullName evidence="1">DUF523 domain-containing protein</fullName>
    </submittedName>
</protein>
<dbReference type="Pfam" id="PF04463">
    <property type="entry name" value="2-thiour_desulf"/>
    <property type="match status" value="1"/>
</dbReference>
<dbReference type="InterPro" id="IPR007553">
    <property type="entry name" value="2-thiour_desulf"/>
</dbReference>
<sequence>MREVPLLVSSCLAGVPCRYNGKAKTDPQIAEAVASGAAIAACAEVLGDLPTPRPPAEILGGDGNDVLEGHAKVLAINGEDLTQAFISGAQKVADLAAENGITEAILQDRSPSCGCGAIYDGSHSGTLVEGDGVLAALLKRRGLSVSTRRGQ</sequence>
<name>A0A6H0SIZ9_9MICC</name>
<reference evidence="1 2" key="1">
    <citation type="submission" date="2018-09" db="EMBL/GenBank/DDBJ databases">
        <title>Glutamicibacter mishrai S5-52T (LMG 29155T = KCTC 39846T).</title>
        <authorList>
            <person name="Das S.K."/>
        </authorList>
    </citation>
    <scope>NUCLEOTIDE SEQUENCE [LARGE SCALE GENOMIC DNA]</scope>
    <source>
        <strain evidence="1 2">S5-52</strain>
    </source>
</reference>
<dbReference type="EMBL" id="CP032549">
    <property type="protein sequence ID" value="QIV87150.1"/>
    <property type="molecule type" value="Genomic_DNA"/>
</dbReference>
<dbReference type="PANTHER" id="PTHR30087:SF1">
    <property type="entry name" value="HYPOTHETICAL CYTOSOLIC PROTEIN"/>
    <property type="match status" value="1"/>
</dbReference>
<dbReference type="PANTHER" id="PTHR30087">
    <property type="entry name" value="INNER MEMBRANE PROTEIN"/>
    <property type="match status" value="1"/>
</dbReference>